<evidence type="ECO:0000313" key="2">
    <source>
        <dbReference type="EMBL" id="KAG2537891.1"/>
    </source>
</evidence>
<dbReference type="Proteomes" id="UP000823388">
    <property type="component" value="Chromosome 9N"/>
</dbReference>
<evidence type="ECO:0000256" key="1">
    <source>
        <dbReference type="SAM" id="Coils"/>
    </source>
</evidence>
<accession>A0A8T0MKD1</accession>
<keyword evidence="1" id="KW-0175">Coiled coil</keyword>
<feature type="coiled-coil region" evidence="1">
    <location>
        <begin position="49"/>
        <end position="76"/>
    </location>
</feature>
<comment type="caution">
    <text evidence="2">The sequence shown here is derived from an EMBL/GenBank/DDBJ whole genome shotgun (WGS) entry which is preliminary data.</text>
</comment>
<dbReference type="EMBL" id="CM029054">
    <property type="protein sequence ID" value="KAG2537891.1"/>
    <property type="molecule type" value="Genomic_DNA"/>
</dbReference>
<name>A0A8T0MKD1_PANVG</name>
<sequence>MGEKDVAFTCFKTSMNGTLGPMENVGAERGMDAGLEAMDGGPDLVMEEIEQVKVGLHDMQDELAKIKLELVELKNEGIRNMLVLCCFYWQPSFSL</sequence>
<gene>
    <name evidence="2" type="ORF">PVAP13_9NG323546</name>
</gene>
<organism evidence="2 3">
    <name type="scientific">Panicum virgatum</name>
    <name type="common">Blackwell switchgrass</name>
    <dbReference type="NCBI Taxonomy" id="38727"/>
    <lineage>
        <taxon>Eukaryota</taxon>
        <taxon>Viridiplantae</taxon>
        <taxon>Streptophyta</taxon>
        <taxon>Embryophyta</taxon>
        <taxon>Tracheophyta</taxon>
        <taxon>Spermatophyta</taxon>
        <taxon>Magnoliopsida</taxon>
        <taxon>Liliopsida</taxon>
        <taxon>Poales</taxon>
        <taxon>Poaceae</taxon>
        <taxon>PACMAD clade</taxon>
        <taxon>Panicoideae</taxon>
        <taxon>Panicodae</taxon>
        <taxon>Paniceae</taxon>
        <taxon>Panicinae</taxon>
        <taxon>Panicum</taxon>
        <taxon>Panicum sect. Hiantes</taxon>
    </lineage>
</organism>
<protein>
    <submittedName>
        <fullName evidence="2">Uncharacterized protein</fullName>
    </submittedName>
</protein>
<proteinExistence type="predicted"/>
<reference evidence="2" key="1">
    <citation type="submission" date="2020-05" db="EMBL/GenBank/DDBJ databases">
        <title>WGS assembly of Panicum virgatum.</title>
        <authorList>
            <person name="Lovell J.T."/>
            <person name="Jenkins J."/>
            <person name="Shu S."/>
            <person name="Juenger T.E."/>
            <person name="Schmutz J."/>
        </authorList>
    </citation>
    <scope>NUCLEOTIDE SEQUENCE</scope>
    <source>
        <strain evidence="2">AP13</strain>
    </source>
</reference>
<evidence type="ECO:0000313" key="3">
    <source>
        <dbReference type="Proteomes" id="UP000823388"/>
    </source>
</evidence>
<dbReference type="AlphaFoldDB" id="A0A8T0MKD1"/>
<keyword evidence="3" id="KW-1185">Reference proteome</keyword>